<name>A0A5A7NUQ0_9MICC</name>
<feature type="compositionally biased region" description="Low complexity" evidence="2">
    <location>
        <begin position="379"/>
        <end position="389"/>
    </location>
</feature>
<accession>A0A5A7NUQ0</accession>
<evidence type="ECO:0000256" key="1">
    <source>
        <dbReference type="SAM" id="Coils"/>
    </source>
</evidence>
<dbReference type="AlphaFoldDB" id="A0A5A7NUQ0"/>
<keyword evidence="1" id="KW-0175">Coiled coil</keyword>
<dbReference type="Proteomes" id="UP000325307">
    <property type="component" value="Unassembled WGS sequence"/>
</dbReference>
<feature type="region of interest" description="Disordered" evidence="2">
    <location>
        <begin position="308"/>
        <end position="391"/>
    </location>
</feature>
<feature type="compositionally biased region" description="Low complexity" evidence="2">
    <location>
        <begin position="324"/>
        <end position="349"/>
    </location>
</feature>
<protein>
    <recommendedName>
        <fullName evidence="5">S1 motif domain-containing protein</fullName>
    </recommendedName>
</protein>
<keyword evidence="4" id="KW-1185">Reference proteome</keyword>
<reference evidence="3 4" key="1">
    <citation type="submission" date="2019-09" db="EMBL/GenBank/DDBJ databases">
        <title>Arthrobacter zafarii sp. nov., a moderately thermotolerant and halotolerant actinobacterium isolated from Cholistan desert soil of Pakistan.</title>
        <authorList>
            <person name="Amin A."/>
            <person name="Ahmed I."/>
            <person name="Khalid N."/>
            <person name="Schumann P."/>
            <person name="Busse H.J."/>
            <person name="Khan I.U."/>
            <person name="Li S."/>
            <person name="Li W.J."/>
        </authorList>
    </citation>
    <scope>NUCLEOTIDE SEQUENCE [LARGE SCALE GENOMIC DNA]</scope>
    <source>
        <strain evidence="3 4">NCCP-1664</strain>
    </source>
</reference>
<evidence type="ECO:0008006" key="5">
    <source>
        <dbReference type="Google" id="ProtNLM"/>
    </source>
</evidence>
<sequence length="613" mass="65199">MWQGSGRELADLVMSPRDKPLVIVSRVPGSGELHLDTARIEEEVGDWADVVLVRNGTPTRELQRHLPENWQVFGNAARVYPRPVDGLAPGPGRYFMARDPREVERRTRELIDEVLALPGPAAAEAGPAQPVAPARVEKAGTVKGFFAEGACAWVELDDGGMAQIAQPDVVPGVRLDWLLSPKQEVQGLFDAERHTLDIAGSVLRPRLLEAYTWGQVVLCLVLTASVDRAVLSPLPGEEIEVLRADVSSNELDGVDSLLAPGQVVAARLVLEAGRRRLRLVDVDDDDPVAPAPVLVRGGLPWLVEGRDLLPPAGEESDAGEEAAVRAPEAAAVPAQGKGTPPAGAAMTGAPVPPPAPAQAADASGGPALPGPAGGPLPPDAAAAGNPASDAKARGGAALTEALLKVAELKARVERAEAAAVVLQDAAARAGQAEAELARERAEAARLRMENLRISEQRNKAQKLARKGAKSAEARPARELFSTGEEALRHEVYLAWVERIPALEKADRPLRQYGVGAGFAKAYFAQPPDIRHKAAKALVDLLTAEPGQAVPRQVHEWRTGRGGHNPPHTRDDGAVGFRMYVEENTPGARRLHFWKLPDGGIELHDVGVHDKDLA</sequence>
<feature type="coiled-coil region" evidence="1">
    <location>
        <begin position="398"/>
        <end position="466"/>
    </location>
</feature>
<evidence type="ECO:0000256" key="2">
    <source>
        <dbReference type="SAM" id="MobiDB-lite"/>
    </source>
</evidence>
<dbReference type="EMBL" id="BKDJ01000010">
    <property type="protein sequence ID" value="GER23617.1"/>
    <property type="molecule type" value="Genomic_DNA"/>
</dbReference>
<feature type="compositionally biased region" description="Pro residues" evidence="2">
    <location>
        <begin position="368"/>
        <end position="378"/>
    </location>
</feature>
<organism evidence="3 4">
    <name type="scientific">Zafaria cholistanensis</name>
    <dbReference type="NCBI Taxonomy" id="1682741"/>
    <lineage>
        <taxon>Bacteria</taxon>
        <taxon>Bacillati</taxon>
        <taxon>Actinomycetota</taxon>
        <taxon>Actinomycetes</taxon>
        <taxon>Micrococcales</taxon>
        <taxon>Micrococcaceae</taxon>
        <taxon>Zafaria</taxon>
    </lineage>
</organism>
<feature type="compositionally biased region" description="Low complexity" evidence="2">
    <location>
        <begin position="357"/>
        <end position="366"/>
    </location>
</feature>
<proteinExistence type="predicted"/>
<evidence type="ECO:0000313" key="3">
    <source>
        <dbReference type="EMBL" id="GER23617.1"/>
    </source>
</evidence>
<comment type="caution">
    <text evidence="3">The sequence shown here is derived from an EMBL/GenBank/DDBJ whole genome shotgun (WGS) entry which is preliminary data.</text>
</comment>
<evidence type="ECO:0000313" key="4">
    <source>
        <dbReference type="Proteomes" id="UP000325307"/>
    </source>
</evidence>
<gene>
    <name evidence="3" type="ORF">NCCP1664_21120</name>
</gene>